<name>A0ACC2VPW6_9TREE</name>
<proteinExistence type="predicted"/>
<sequence>MDSSMSPMDVSSSKQTPPMFANQNSGNVYSNPVVNNERPRLEEFPQMFANLGLPAREDWAYNMRHTAQQISERFYLGSNDVARSEALLEGMGITHVVAVRDVQGYAYVRERFPSKFTYKVIDIPDNPNTIFIRDVVETTKWMVNAIQQGGTVLVHCSSMFCAIYSSIVYETTVRFPLPTLYTSFQPESLHQLS</sequence>
<evidence type="ECO:0000313" key="2">
    <source>
        <dbReference type="Proteomes" id="UP001227268"/>
    </source>
</evidence>
<evidence type="ECO:0000313" key="1">
    <source>
        <dbReference type="EMBL" id="KAJ9100547.1"/>
    </source>
</evidence>
<dbReference type="Proteomes" id="UP001227268">
    <property type="component" value="Unassembled WGS sequence"/>
</dbReference>
<organism evidence="1 2">
    <name type="scientific">Naganishia friedmannii</name>
    <dbReference type="NCBI Taxonomy" id="89922"/>
    <lineage>
        <taxon>Eukaryota</taxon>
        <taxon>Fungi</taxon>
        <taxon>Dikarya</taxon>
        <taxon>Basidiomycota</taxon>
        <taxon>Agaricomycotina</taxon>
        <taxon>Tremellomycetes</taxon>
        <taxon>Filobasidiales</taxon>
        <taxon>Filobasidiaceae</taxon>
        <taxon>Naganishia</taxon>
    </lineage>
</organism>
<keyword evidence="2" id="KW-1185">Reference proteome</keyword>
<reference evidence="1" key="1">
    <citation type="submission" date="2023-04" db="EMBL/GenBank/DDBJ databases">
        <title>Draft Genome sequencing of Naganishia species isolated from polar environments using Oxford Nanopore Technology.</title>
        <authorList>
            <person name="Leo P."/>
            <person name="Venkateswaran K."/>
        </authorList>
    </citation>
    <scope>NUCLEOTIDE SEQUENCE</scope>
    <source>
        <strain evidence="1">MNA-CCFEE 5423</strain>
    </source>
</reference>
<dbReference type="EMBL" id="JASBWT010000011">
    <property type="protein sequence ID" value="KAJ9100547.1"/>
    <property type="molecule type" value="Genomic_DNA"/>
</dbReference>
<comment type="caution">
    <text evidence="1">The sequence shown here is derived from an EMBL/GenBank/DDBJ whole genome shotgun (WGS) entry which is preliminary data.</text>
</comment>
<accession>A0ACC2VPW6</accession>
<gene>
    <name evidence="1" type="ORF">QFC21_003590</name>
</gene>
<protein>
    <submittedName>
        <fullName evidence="1">Uncharacterized protein</fullName>
    </submittedName>
</protein>